<organism evidence="6 7">
    <name type="scientific">Acinetobacter indicus</name>
    <dbReference type="NCBI Taxonomy" id="756892"/>
    <lineage>
        <taxon>Bacteria</taxon>
        <taxon>Pseudomonadati</taxon>
        <taxon>Pseudomonadota</taxon>
        <taxon>Gammaproteobacteria</taxon>
        <taxon>Moraxellales</taxon>
        <taxon>Moraxellaceae</taxon>
        <taxon>Acinetobacter</taxon>
    </lineage>
</organism>
<reference evidence="6 7" key="1">
    <citation type="submission" date="2019-09" db="EMBL/GenBank/DDBJ databases">
        <title>Non-baumannii Acinetobacter spp. carrying blaNDM-1 isolated in China.</title>
        <authorList>
            <person name="Cui C."/>
            <person name="Chen C."/>
            <person name="Sun J."/>
            <person name="Liu Y."/>
        </authorList>
    </citation>
    <scope>NUCLEOTIDE SEQUENCE [LARGE SCALE GENOMIC DNA]</scope>
    <source>
        <strain evidence="6 7">B18</strain>
    </source>
</reference>
<gene>
    <name evidence="6" type="ORF">FSC09_11245</name>
</gene>
<protein>
    <recommendedName>
        <fullName evidence="5">EF-hand domain-containing protein</fullName>
    </recommendedName>
</protein>
<name>A0A6C0Y5F0_9GAMM</name>
<feature type="domain" description="EF-hand" evidence="5">
    <location>
        <begin position="647"/>
        <end position="675"/>
    </location>
</feature>
<evidence type="ECO:0000259" key="5">
    <source>
        <dbReference type="SMART" id="SM00054"/>
    </source>
</evidence>
<dbReference type="EMBL" id="CP044455">
    <property type="protein sequence ID" value="QIC70945.1"/>
    <property type="molecule type" value="Genomic_DNA"/>
</dbReference>
<keyword evidence="2" id="KW-0964">Secreted</keyword>
<dbReference type="InterPro" id="IPR054725">
    <property type="entry name" value="Epr_GA-like"/>
</dbReference>
<feature type="domain" description="EF-hand" evidence="5">
    <location>
        <begin position="346"/>
        <end position="374"/>
    </location>
</feature>
<feature type="coiled-coil region" evidence="4">
    <location>
        <begin position="227"/>
        <end position="254"/>
    </location>
</feature>
<evidence type="ECO:0000256" key="3">
    <source>
        <dbReference type="ARBA" id="ARBA00022729"/>
    </source>
</evidence>
<feature type="domain" description="EF-hand" evidence="5">
    <location>
        <begin position="243"/>
        <end position="271"/>
    </location>
</feature>
<proteinExistence type="predicted"/>
<feature type="coiled-coil region" evidence="4">
    <location>
        <begin position="528"/>
        <end position="555"/>
    </location>
</feature>
<dbReference type="Pfam" id="PF22775">
    <property type="entry name" value="GA_3"/>
    <property type="match status" value="10"/>
</dbReference>
<feature type="domain" description="EF-hand" evidence="5">
    <location>
        <begin position="845"/>
        <end position="873"/>
    </location>
</feature>
<dbReference type="GO" id="GO:0005509">
    <property type="term" value="F:calcium ion binding"/>
    <property type="evidence" value="ECO:0007669"/>
    <property type="project" value="InterPro"/>
</dbReference>
<evidence type="ECO:0000256" key="1">
    <source>
        <dbReference type="ARBA" id="ARBA00004613"/>
    </source>
</evidence>
<sequence>MPWVTGAVAAGATIAAVGSDSDSASSNTPVDSTAAEQLVIAAEEAQQAAEDLLNQAQEDGLITSEEQAQLQDAADAAAEAKDTAQDAVTALPESADKEELQDRLDAINDPITVPPVNDADGNGIDDAVEAADVLVTDAENAHQAAEDVIAGAQEDGLISPAEQQAIQDAVDAATEAEQTAQDAVTALPESTDKDGLQDRLDALTDLEVPAVNDQDGNGIDDATDSLIADAEAAVAAAEAAYAEAEQAIADADTDGNGLITPAEQAVAQAAIDEAAELKAIAQNAVNVLPAEVQVEKDGLQERVDALTELLAPVVTDADGDGVIDDLNGLIASAEAAVAAAETAYAEAEQAIADADTDGNGLITPAEQAVAQAAIDEAAELKAIAQNAVNALPAEVQAEKDGLQGRLDDLIPLTAPAVTDADGNGIDDAVEAADVLVTDAENAHQAAEDVIAGAQEDGLISPAEQQAIQDAVDAATEAEQTAQDAVTALPESTDKDGLQDRLDALTDLEVPAVNDQDGNGIDDATDSLIADAEAAVAAAEAAYAEAEQAIADADTDGNGLITPAEQAVAQAAIDEAAELKAIAQNAVNVLPAEVQVEKDGLQERVDALTELLAPVVTDADGDGVIDDLNGLIASAEAAVAAAETAYAEAEQAIADADTDGNGLITPAEQAVAQAAIDEAAELKAIAQNAVNALPAEVQAEKDGLQGRLDDLIPLTAPAVTDADGNGIDDAVEAADVLVTDAENAHQAAEDVIAGAQEDGLITPAEQQAIQDAVDAATEAEQTAQDAVTALPESTDKAGLQDRLDALTDLEVPAVNDQDGNGIDDATDSLIADAEAAVAAAEAAYAEAEQAIADADTDGNGLITPSEQAVAQAAIDEAAELKAIAQNAVNVLPAEVQVEKDGLQGRLDDLIPLTVPAVTDADGNGIDDVVDQAVADAEAAVAAAEAAYATAQQAIADADTDGNGLITPAEQAVAQAAIDEAAELKAIAQNAVTALTSRSTS</sequence>
<dbReference type="Proteomes" id="UP000503440">
    <property type="component" value="Chromosome"/>
</dbReference>
<feature type="coiled-coil region" evidence="4">
    <location>
        <begin position="624"/>
        <end position="658"/>
    </location>
</feature>
<dbReference type="InterPro" id="IPR041909">
    <property type="entry name" value="Sbi_C3_db_domIV"/>
</dbReference>
<dbReference type="GO" id="GO:0005576">
    <property type="term" value="C:extracellular region"/>
    <property type="evidence" value="ECO:0007669"/>
    <property type="project" value="UniProtKB-SubCell"/>
</dbReference>
<dbReference type="SMART" id="SM00054">
    <property type="entry name" value="EFh"/>
    <property type="match status" value="6"/>
</dbReference>
<evidence type="ECO:0000313" key="7">
    <source>
        <dbReference type="Proteomes" id="UP000503440"/>
    </source>
</evidence>
<comment type="subcellular location">
    <subcellularLocation>
        <location evidence="1">Secreted</location>
    </subcellularLocation>
</comment>
<feature type="coiled-coil region" evidence="4">
    <location>
        <begin position="829"/>
        <end position="856"/>
    </location>
</feature>
<dbReference type="Gene3D" id="1.10.10.1270">
    <property type="entry name" value="Sbi, C3 binding domain IV"/>
    <property type="match status" value="4"/>
</dbReference>
<evidence type="ECO:0000256" key="2">
    <source>
        <dbReference type="ARBA" id="ARBA00022525"/>
    </source>
</evidence>
<accession>A0A6C0Y5F0</accession>
<feature type="domain" description="EF-hand" evidence="5">
    <location>
        <begin position="544"/>
        <end position="572"/>
    </location>
</feature>
<keyword evidence="4" id="KW-0175">Coiled coil</keyword>
<evidence type="ECO:0000256" key="4">
    <source>
        <dbReference type="SAM" id="Coils"/>
    </source>
</evidence>
<dbReference type="RefSeq" id="WP_163146075.1">
    <property type="nucleotide sequence ID" value="NZ_CP044455.1"/>
</dbReference>
<evidence type="ECO:0000313" key="6">
    <source>
        <dbReference type="EMBL" id="QIC70945.1"/>
    </source>
</evidence>
<dbReference type="InterPro" id="IPR002048">
    <property type="entry name" value="EF_hand_dom"/>
</dbReference>
<feature type="coiled-coil region" evidence="4">
    <location>
        <begin position="323"/>
        <end position="357"/>
    </location>
</feature>
<feature type="domain" description="EF-hand" evidence="5">
    <location>
        <begin position="948"/>
        <end position="976"/>
    </location>
</feature>
<dbReference type="AlphaFoldDB" id="A0A6C0Y5F0"/>
<keyword evidence="3" id="KW-0732">Signal</keyword>